<dbReference type="SMART" id="SM00858">
    <property type="entry name" value="SAF"/>
    <property type="match status" value="1"/>
</dbReference>
<gene>
    <name evidence="3" type="ORF">LN736_02985</name>
</gene>
<dbReference type="Proteomes" id="UP001165422">
    <property type="component" value="Unassembled WGS sequence"/>
</dbReference>
<dbReference type="EMBL" id="JAJJPB010000002">
    <property type="protein sequence ID" value="MCC9293835.1"/>
    <property type="molecule type" value="Genomic_DNA"/>
</dbReference>
<accession>A0ABS8N252</accession>
<keyword evidence="4" id="KW-1185">Reference proteome</keyword>
<comment type="caution">
    <text evidence="3">The sequence shown here is derived from an EMBL/GenBank/DDBJ whole genome shotgun (WGS) entry which is preliminary data.</text>
</comment>
<dbReference type="CDD" id="cd11613">
    <property type="entry name" value="SAF_AH_GD"/>
    <property type="match status" value="1"/>
</dbReference>
<dbReference type="InterPro" id="IPR044144">
    <property type="entry name" value="SAF_UxaA/GarD"/>
</dbReference>
<organism evidence="3 4">
    <name type="scientific">Clostridium aromativorans</name>
    <dbReference type="NCBI Taxonomy" id="2836848"/>
    <lineage>
        <taxon>Bacteria</taxon>
        <taxon>Bacillati</taxon>
        <taxon>Bacillota</taxon>
        <taxon>Clostridia</taxon>
        <taxon>Eubacteriales</taxon>
        <taxon>Clostridiaceae</taxon>
        <taxon>Clostridium</taxon>
    </lineage>
</organism>
<keyword evidence="1" id="KW-0456">Lyase</keyword>
<dbReference type="PANTHER" id="PTHR30536">
    <property type="entry name" value="ALTRONATE/GALACTARATE DEHYDRATASE"/>
    <property type="match status" value="1"/>
</dbReference>
<dbReference type="InterPro" id="IPR052172">
    <property type="entry name" value="UxaA_altronate/galactarate_dh"/>
</dbReference>
<keyword evidence="3" id="KW-0378">Hydrolase</keyword>
<evidence type="ECO:0000256" key="1">
    <source>
        <dbReference type="ARBA" id="ARBA00023239"/>
    </source>
</evidence>
<protein>
    <submittedName>
        <fullName evidence="3">UxaA family hydrolase</fullName>
    </submittedName>
</protein>
<dbReference type="Gene3D" id="2.30.130.110">
    <property type="match status" value="1"/>
</dbReference>
<sequence length="95" mass="10619">MNDNINSLIVDKKDNVAVAMVELNTGDTAVYKIGDELKKVTIVDNVPVYHKFSVSNISEGDKIYKYGQVIGRAVKDIKIGEHVHLHNLISIRENI</sequence>
<proteinExistence type="predicted"/>
<feature type="domain" description="SAF" evidence="2">
    <location>
        <begin position="14"/>
        <end position="89"/>
    </location>
</feature>
<dbReference type="PANTHER" id="PTHR30536:SF5">
    <property type="entry name" value="ALTRONATE DEHYDRATASE"/>
    <property type="match status" value="1"/>
</dbReference>
<dbReference type="Pfam" id="PF08666">
    <property type="entry name" value="SAF"/>
    <property type="match status" value="1"/>
</dbReference>
<dbReference type="GO" id="GO:0016787">
    <property type="term" value="F:hydrolase activity"/>
    <property type="evidence" value="ECO:0007669"/>
    <property type="project" value="UniProtKB-KW"/>
</dbReference>
<evidence type="ECO:0000313" key="3">
    <source>
        <dbReference type="EMBL" id="MCC9293835.1"/>
    </source>
</evidence>
<name>A0ABS8N252_9CLOT</name>
<dbReference type="InterPro" id="IPR013974">
    <property type="entry name" value="SAF"/>
</dbReference>
<evidence type="ECO:0000313" key="4">
    <source>
        <dbReference type="Proteomes" id="UP001165422"/>
    </source>
</evidence>
<evidence type="ECO:0000259" key="2">
    <source>
        <dbReference type="SMART" id="SM00858"/>
    </source>
</evidence>
<dbReference type="RefSeq" id="WP_179977031.1">
    <property type="nucleotide sequence ID" value="NZ_JAJJPB010000002.1"/>
</dbReference>
<reference evidence="3" key="1">
    <citation type="submission" date="2021-11" db="EMBL/GenBank/DDBJ databases">
        <authorList>
            <person name="Qingchun L."/>
            <person name="Dong Z."/>
            <person name="Zongwei Q."/>
            <person name="Jia Z."/>
            <person name="Duotao L."/>
        </authorList>
    </citation>
    <scope>NUCLEOTIDE SEQUENCE</scope>
    <source>
        <strain evidence="3">WLY-B-L2</strain>
    </source>
</reference>